<comment type="catalytic activity">
    <reaction evidence="1">
        <text>Release of an N-terminal amino acid, Xaa-|-Yaa-, in which Xaa is preferably Leu, but may be other amino acids including Pro although not Arg or Lys, and Yaa may be Pro. Amino acid amides and methyl esters are also readily hydrolyzed, but rates on arylamides are exceedingly low.</text>
        <dbReference type="EC" id="3.4.11.1"/>
    </reaction>
</comment>
<dbReference type="CDD" id="cd00433">
    <property type="entry name" value="Peptidase_M17"/>
    <property type="match status" value="1"/>
</dbReference>
<dbReference type="Gene3D" id="3.40.220.10">
    <property type="entry name" value="Leucine Aminopeptidase, subunit E, domain 1"/>
    <property type="match status" value="1"/>
</dbReference>
<dbReference type="EC" id="3.4.11.1" evidence="3"/>
<organism evidence="9 10">
    <name type="scientific">Plasmodium chabaudi chabaudi</name>
    <dbReference type="NCBI Taxonomy" id="31271"/>
    <lineage>
        <taxon>Eukaryota</taxon>
        <taxon>Sar</taxon>
        <taxon>Alveolata</taxon>
        <taxon>Apicomplexa</taxon>
        <taxon>Aconoidasida</taxon>
        <taxon>Haemosporida</taxon>
        <taxon>Plasmodiidae</taxon>
        <taxon>Plasmodium</taxon>
        <taxon>Plasmodium (Vinckeia)</taxon>
    </lineage>
</organism>
<evidence type="ECO:0000313" key="9">
    <source>
        <dbReference type="EMBL" id="SCM03958.1"/>
    </source>
</evidence>
<evidence type="ECO:0000259" key="8">
    <source>
        <dbReference type="PROSITE" id="PS00631"/>
    </source>
</evidence>
<dbReference type="InterPro" id="IPR023042">
    <property type="entry name" value="Peptidase_M17_leu_NH2_pept"/>
</dbReference>
<dbReference type="InterPro" id="IPR011356">
    <property type="entry name" value="Leucine_aapep/pepB"/>
</dbReference>
<protein>
    <recommendedName>
        <fullName evidence="3">leucyl aminopeptidase</fullName>
        <ecNumber evidence="3">3.4.11.1</ecNumber>
    </recommendedName>
</protein>
<dbReference type="Pfam" id="PF00883">
    <property type="entry name" value="Peptidase_M17"/>
    <property type="match status" value="1"/>
</dbReference>
<dbReference type="GO" id="GO:0070006">
    <property type="term" value="F:metalloaminopeptidase activity"/>
    <property type="evidence" value="ECO:0007669"/>
    <property type="project" value="InterPro"/>
</dbReference>
<comment type="similarity">
    <text evidence="2">Belongs to the peptidase M17 family.</text>
</comment>
<dbReference type="PRINTS" id="PR00481">
    <property type="entry name" value="LAMNOPPTDASE"/>
</dbReference>
<evidence type="ECO:0000256" key="1">
    <source>
        <dbReference type="ARBA" id="ARBA00000135"/>
    </source>
</evidence>
<name>A0A1C6XJ37_PLACU</name>
<feature type="signal peptide" evidence="7">
    <location>
        <begin position="1"/>
        <end position="20"/>
    </location>
</feature>
<evidence type="ECO:0000256" key="5">
    <source>
        <dbReference type="ARBA" id="ARBA00022670"/>
    </source>
</evidence>
<evidence type="ECO:0000256" key="7">
    <source>
        <dbReference type="SAM" id="SignalP"/>
    </source>
</evidence>
<dbReference type="GO" id="GO:0006508">
    <property type="term" value="P:proteolysis"/>
    <property type="evidence" value="ECO:0007669"/>
    <property type="project" value="UniProtKB-KW"/>
</dbReference>
<reference evidence="9 10" key="1">
    <citation type="submission" date="2016-08" db="EMBL/GenBank/DDBJ databases">
        <authorList>
            <consortium name="Pathogen Informatics"/>
        </authorList>
    </citation>
    <scope>NUCLEOTIDE SEQUENCE [LARGE SCALE GENOMIC DNA]</scope>
    <source>
        <strain evidence="9 10">AJ</strain>
    </source>
</reference>
<keyword evidence="6 9" id="KW-0378">Hydrolase</keyword>
<dbReference type="AlphaFoldDB" id="A0A1C6XJ37"/>
<evidence type="ECO:0000256" key="4">
    <source>
        <dbReference type="ARBA" id="ARBA00022438"/>
    </source>
</evidence>
<dbReference type="Proteomes" id="UP000507163">
    <property type="component" value="Chromosome 13"/>
</dbReference>
<dbReference type="InterPro" id="IPR043472">
    <property type="entry name" value="Macro_dom-like"/>
</dbReference>
<dbReference type="PANTHER" id="PTHR11963:SF23">
    <property type="entry name" value="CYTOSOL AMINOPEPTIDASE"/>
    <property type="match status" value="1"/>
</dbReference>
<gene>
    <name evidence="9" type="ORF">PCHAJ_000362000</name>
</gene>
<dbReference type="GO" id="GO:0005737">
    <property type="term" value="C:cytoplasm"/>
    <property type="evidence" value="ECO:0007669"/>
    <property type="project" value="InterPro"/>
</dbReference>
<sequence>MNTKLIQISSFLLLMSLCDAYSNEKNNNNVTRAIKSNRLLSEQENYEVAKVIYEEQPAYEEHSNISFTKFEQMTSKVPQVNSLDPVVLPVNYTTPFDDVKVEVKDSGKEGCSFDDELILFLVHSSSEKEKGNLKISSQIKDSKINEFLSNNDDIFNGKIGTSTSFYISNDKNKYVNLTFIRCGGVDEEMGEYEIRTIVPSLVQVLHDKKPTSVSMIFEIDINESLFRFLLESVFYESTVDERFKSTNKAGNKNSSNSENMKNLQIFLKNHNNNYNKEVEKARIYSKGIYFAAQLISAPPNYCNPVSLANVAVELAEKLNLEYKILGLKELEELKMGAYLSVGKGSMYPHRFIHLTYKGKGEIKKKIAFVGKGITFDAGGYNLKAGPGSMIELMKFDMSGCAAVLGSAYCIGTIKPENVEVHFISAVCENMISQNSYRPSDIITASNGKTIEVGNTDAEGRLTLADALVYAEKIGVDHIVDIATLTGAMLFSLGTSYAGVFGNDEKLINKILASSKTSNEPVWWLPIIKEYKKFISSRCADMNNTTTNSKASSIIASLFLNEFVQSTSWVHIDIAGAAWIFNDSKPKGFGVRLLSEYNSIDLFNDNIYNGLTRKGKNKFKKYILPYLKLNACNLELLKLLDGENIQSSKKGMSKNNLKYNINKLKRVANENNVSLLLNLNDTHLLDTKKKGS</sequence>
<dbReference type="GO" id="GO:0030145">
    <property type="term" value="F:manganese ion binding"/>
    <property type="evidence" value="ECO:0007669"/>
    <property type="project" value="InterPro"/>
</dbReference>
<dbReference type="PROSITE" id="PS00631">
    <property type="entry name" value="CYTOSOL_AP"/>
    <property type="match status" value="1"/>
</dbReference>
<proteinExistence type="inferred from homology"/>
<dbReference type="InterPro" id="IPR000819">
    <property type="entry name" value="Peptidase_M17_C"/>
</dbReference>
<evidence type="ECO:0000256" key="3">
    <source>
        <dbReference type="ARBA" id="ARBA00012565"/>
    </source>
</evidence>
<evidence type="ECO:0000256" key="6">
    <source>
        <dbReference type="ARBA" id="ARBA00022801"/>
    </source>
</evidence>
<keyword evidence="7" id="KW-0732">Signal</keyword>
<dbReference type="HAMAP" id="MF_00181">
    <property type="entry name" value="Cytosol_peptidase_M17"/>
    <property type="match status" value="1"/>
</dbReference>
<dbReference type="SUPFAM" id="SSF52949">
    <property type="entry name" value="Macro domain-like"/>
    <property type="match status" value="1"/>
</dbReference>
<dbReference type="EMBL" id="LT608179">
    <property type="protein sequence ID" value="SCM03958.1"/>
    <property type="molecule type" value="Genomic_DNA"/>
</dbReference>
<accession>A0A1C6XJ37</accession>
<keyword evidence="4 9" id="KW-0031">Aminopeptidase</keyword>
<feature type="domain" description="Cytosol aminopeptidase" evidence="8">
    <location>
        <begin position="454"/>
        <end position="461"/>
    </location>
</feature>
<keyword evidence="5" id="KW-0645">Protease</keyword>
<dbReference type="Gene3D" id="3.40.630.10">
    <property type="entry name" value="Zn peptidases"/>
    <property type="match status" value="1"/>
</dbReference>
<evidence type="ECO:0000313" key="10">
    <source>
        <dbReference type="Proteomes" id="UP000507163"/>
    </source>
</evidence>
<evidence type="ECO:0000256" key="2">
    <source>
        <dbReference type="ARBA" id="ARBA00009528"/>
    </source>
</evidence>
<dbReference type="PANTHER" id="PTHR11963">
    <property type="entry name" value="LEUCINE AMINOPEPTIDASE-RELATED"/>
    <property type="match status" value="1"/>
</dbReference>
<dbReference type="SUPFAM" id="SSF53187">
    <property type="entry name" value="Zn-dependent exopeptidases"/>
    <property type="match status" value="1"/>
</dbReference>
<feature type="chain" id="PRO_5008750717" description="leucyl aminopeptidase" evidence="7">
    <location>
        <begin position="21"/>
        <end position="691"/>
    </location>
</feature>